<dbReference type="InterPro" id="IPR041633">
    <property type="entry name" value="Polbeta"/>
</dbReference>
<dbReference type="CDD" id="cd17262">
    <property type="entry name" value="RMtype1_S_Aco12261I-TRD2-CR2"/>
    <property type="match status" value="1"/>
</dbReference>
<evidence type="ECO:0000259" key="6">
    <source>
        <dbReference type="Pfam" id="PF04480"/>
    </source>
</evidence>
<dbReference type="CDD" id="cd05403">
    <property type="entry name" value="NT_KNTase_like"/>
    <property type="match status" value="1"/>
</dbReference>
<evidence type="ECO:0000256" key="4">
    <source>
        <dbReference type="SAM" id="MobiDB-lite"/>
    </source>
</evidence>
<dbReference type="InterPro" id="IPR000055">
    <property type="entry name" value="Restrct_endonuc_typeI_TRD"/>
</dbReference>
<evidence type="ECO:0000259" key="5">
    <source>
        <dbReference type="Pfam" id="PF01420"/>
    </source>
</evidence>
<dbReference type="InterPro" id="IPR044946">
    <property type="entry name" value="Restrct_endonuc_typeI_TRD_sf"/>
</dbReference>
<dbReference type="Gene3D" id="3.40.960.10">
    <property type="entry name" value="VSR Endonuclease"/>
    <property type="match status" value="1"/>
</dbReference>
<dbReference type="Proteomes" id="UP000593737">
    <property type="component" value="Chromosome"/>
</dbReference>
<dbReference type="GO" id="GO:0003677">
    <property type="term" value="F:DNA binding"/>
    <property type="evidence" value="ECO:0007669"/>
    <property type="project" value="UniProtKB-KW"/>
</dbReference>
<dbReference type="InterPro" id="IPR007569">
    <property type="entry name" value="DUF559"/>
</dbReference>
<dbReference type="InterPro" id="IPR047216">
    <property type="entry name" value="Endonuclease_DUF559_bact"/>
</dbReference>
<proteinExistence type="inferred from homology"/>
<dbReference type="Gene3D" id="3.30.460.10">
    <property type="entry name" value="Beta Polymerase, domain 2"/>
    <property type="match status" value="1"/>
</dbReference>
<keyword evidence="3" id="KW-0238">DNA-binding</keyword>
<dbReference type="InterPro" id="IPR043519">
    <property type="entry name" value="NT_sf"/>
</dbReference>
<evidence type="ECO:0000256" key="2">
    <source>
        <dbReference type="ARBA" id="ARBA00022747"/>
    </source>
</evidence>
<dbReference type="CDD" id="cd16961">
    <property type="entry name" value="RMtype1_S_TRD-CR_like"/>
    <property type="match status" value="1"/>
</dbReference>
<dbReference type="Pfam" id="PF01420">
    <property type="entry name" value="Methylase_S"/>
    <property type="match status" value="1"/>
</dbReference>
<dbReference type="Pfam" id="PF04480">
    <property type="entry name" value="DUF559"/>
    <property type="match status" value="1"/>
</dbReference>
<gene>
    <name evidence="8" type="ORF">Nkreftii_002008</name>
</gene>
<dbReference type="Gene3D" id="1.10.287.1120">
    <property type="entry name" value="Bipartite methylase S protein"/>
    <property type="match status" value="1"/>
</dbReference>
<keyword evidence="2" id="KW-0680">Restriction system</keyword>
<name>A0A7S8FDT8_9BACT</name>
<feature type="domain" description="Polymerase beta nucleotidyltransferase" evidence="7">
    <location>
        <begin position="27"/>
        <end position="95"/>
    </location>
</feature>
<dbReference type="Gene3D" id="3.90.220.20">
    <property type="entry name" value="DNA methylase specificity domains"/>
    <property type="match status" value="2"/>
</dbReference>
<sequence>MTDAIDITTEQRNTLRGLLRRFLPGVAVWAYGSRVKWTARPNSDLDLVAFTTPEQRSQAADLKEALAESNLPFPVDLHVWDDVPERFREIIRKDYMVVQEAKQPESKTSMPGEWPEMTTFANLIEEGALEIGDGYRAKNEELGGDGLIFLRAGHVTNSHVDFTGVERFHAALEARVRSKLSIPGDAVVTTKGNSTGRTTFVTSSMPPFVYSPHLSYWRSKDRNRIEGGFLRYWSKSSEFSEQLSGMKASTDMAPYLSLIDQKRLRISLPPIEEQRAIAHFLGALDEKIELNRKMNETLEAMARALFKSWFIDFDPVRRNAARTRNQPSPGLRPPSPSGRGAGGEGAKHEGEEGKQYRGGYDFTGLVETARILRKAQTSAENLFWELVRDRQFMGLKFRRQHQLGDYIVDFYCHEQRLVIELDGGIHSEKRKKDHKRDAWMEAQGFTVLRFRNEQLVEDPESVLTAIAEIVQSPPIHSLPLGEGLGEGVRESLSLPLPLGEGWGQGVGESHAFDHLFPDSFEGSDLGKIPKGWRISSVGDHMANFDSMRVPVSGGERAKRQGPYPYHGAAGVMDYVDDFLFDGIYLLVGEDGSVVQDNGVAVTQYVWGKLWVNNHAHVLQGKHDVSTEQLYLYFHFQSVVPYVTGAVQPKLSQGRMNAMPFLFAGTDVCRAFAEMVQPLFTKLRANAEMNTTLVALRDTLLPKLITGQVRLTS</sequence>
<accession>A0A7S8FDT8</accession>
<organism evidence="8 9">
    <name type="scientific">Candidatus Nitrospira kreftii</name>
    <dbReference type="NCBI Taxonomy" id="2652173"/>
    <lineage>
        <taxon>Bacteria</taxon>
        <taxon>Pseudomonadati</taxon>
        <taxon>Nitrospirota</taxon>
        <taxon>Nitrospiria</taxon>
        <taxon>Nitrospirales</taxon>
        <taxon>Nitrospiraceae</taxon>
        <taxon>Nitrospira</taxon>
    </lineage>
</organism>
<dbReference type="REBASE" id="965968">
    <property type="entry name" value="S.Nkr7ORF2010P"/>
</dbReference>
<feature type="domain" description="Type I restriction modification DNA specificity" evidence="5">
    <location>
        <begin position="178"/>
        <end position="299"/>
    </location>
</feature>
<feature type="region of interest" description="Disordered" evidence="4">
    <location>
        <begin position="321"/>
        <end position="355"/>
    </location>
</feature>
<dbReference type="KEGG" id="nkf:Nkreftii_002008"/>
<dbReference type="AlphaFoldDB" id="A0A7S8FDT8"/>
<dbReference type="PANTHER" id="PTHR30408:SF13">
    <property type="entry name" value="TYPE I RESTRICTION ENZYME HINDI SPECIFICITY SUBUNIT"/>
    <property type="match status" value="1"/>
</dbReference>
<dbReference type="SUPFAM" id="SSF81301">
    <property type="entry name" value="Nucleotidyltransferase"/>
    <property type="match status" value="1"/>
</dbReference>
<dbReference type="GO" id="GO:0009307">
    <property type="term" value="P:DNA restriction-modification system"/>
    <property type="evidence" value="ECO:0007669"/>
    <property type="project" value="UniProtKB-KW"/>
</dbReference>
<reference evidence="8 9" key="1">
    <citation type="journal article" date="2020" name="ISME J.">
        <title>Enrichment and physiological characterization of a novel comammox Nitrospira indicates ammonium inhibition of complete nitrification.</title>
        <authorList>
            <person name="Sakoula D."/>
            <person name="Koch H."/>
            <person name="Frank J."/>
            <person name="Jetten M.S.M."/>
            <person name="van Kessel M.A.H.J."/>
            <person name="Lucker S."/>
        </authorList>
    </citation>
    <scope>NUCLEOTIDE SEQUENCE [LARGE SCALE GENOMIC DNA]</scope>
    <source>
        <strain evidence="8">Comreactor17</strain>
    </source>
</reference>
<feature type="domain" description="DUF559" evidence="6">
    <location>
        <begin position="367"/>
        <end position="470"/>
    </location>
</feature>
<dbReference type="Pfam" id="PF18765">
    <property type="entry name" value="Polbeta"/>
    <property type="match status" value="1"/>
</dbReference>
<dbReference type="CDD" id="cd01038">
    <property type="entry name" value="Endonuclease_DUF559"/>
    <property type="match status" value="1"/>
</dbReference>
<protein>
    <submittedName>
        <fullName evidence="8">Uncharacterized protein</fullName>
    </submittedName>
</protein>
<evidence type="ECO:0000256" key="3">
    <source>
        <dbReference type="ARBA" id="ARBA00023125"/>
    </source>
</evidence>
<comment type="similarity">
    <text evidence="1">Belongs to the type-I restriction system S methylase family.</text>
</comment>
<dbReference type="PANTHER" id="PTHR30408">
    <property type="entry name" value="TYPE-1 RESTRICTION ENZYME ECOKI SPECIFICITY PROTEIN"/>
    <property type="match status" value="1"/>
</dbReference>
<dbReference type="SUPFAM" id="SSF52980">
    <property type="entry name" value="Restriction endonuclease-like"/>
    <property type="match status" value="1"/>
</dbReference>
<evidence type="ECO:0000313" key="8">
    <source>
        <dbReference type="EMBL" id="QPD04234.1"/>
    </source>
</evidence>
<dbReference type="InterPro" id="IPR011335">
    <property type="entry name" value="Restrct_endonuc-II-like"/>
</dbReference>
<feature type="compositionally biased region" description="Basic and acidic residues" evidence="4">
    <location>
        <begin position="345"/>
        <end position="355"/>
    </location>
</feature>
<dbReference type="InterPro" id="IPR052021">
    <property type="entry name" value="Type-I_RS_S_subunit"/>
</dbReference>
<evidence type="ECO:0000256" key="1">
    <source>
        <dbReference type="ARBA" id="ARBA00010923"/>
    </source>
</evidence>
<evidence type="ECO:0000259" key="7">
    <source>
        <dbReference type="Pfam" id="PF18765"/>
    </source>
</evidence>
<evidence type="ECO:0000313" key="9">
    <source>
        <dbReference type="Proteomes" id="UP000593737"/>
    </source>
</evidence>
<dbReference type="SUPFAM" id="SSF116734">
    <property type="entry name" value="DNA methylase specificity domain"/>
    <property type="match status" value="2"/>
</dbReference>
<dbReference type="EMBL" id="CP047423">
    <property type="protein sequence ID" value="QPD04234.1"/>
    <property type="molecule type" value="Genomic_DNA"/>
</dbReference>